<organism evidence="4 5">
    <name type="scientific">Apiospora arundinis</name>
    <dbReference type="NCBI Taxonomy" id="335852"/>
    <lineage>
        <taxon>Eukaryota</taxon>
        <taxon>Fungi</taxon>
        <taxon>Dikarya</taxon>
        <taxon>Ascomycota</taxon>
        <taxon>Pezizomycotina</taxon>
        <taxon>Sordariomycetes</taxon>
        <taxon>Xylariomycetidae</taxon>
        <taxon>Amphisphaeriales</taxon>
        <taxon>Apiosporaceae</taxon>
        <taxon>Apiospora</taxon>
    </lineage>
</organism>
<dbReference type="InterPro" id="IPR050667">
    <property type="entry name" value="PPR-containing_protein"/>
</dbReference>
<comment type="caution">
    <text evidence="4">The sequence shown here is derived from an EMBL/GenBank/DDBJ whole genome shotgun (WGS) entry which is preliminary data.</text>
</comment>
<evidence type="ECO:0000313" key="4">
    <source>
        <dbReference type="EMBL" id="KAK8872797.1"/>
    </source>
</evidence>
<proteinExistence type="predicted"/>
<dbReference type="InterPro" id="IPR002885">
    <property type="entry name" value="PPR_rpt"/>
</dbReference>
<dbReference type="Gene3D" id="1.25.40.10">
    <property type="entry name" value="Tetratricopeptide repeat domain"/>
    <property type="match status" value="2"/>
</dbReference>
<keyword evidence="5" id="KW-1185">Reference proteome</keyword>
<gene>
    <name evidence="4" type="ORF">PGQ11_003311</name>
</gene>
<evidence type="ECO:0000313" key="5">
    <source>
        <dbReference type="Proteomes" id="UP001390339"/>
    </source>
</evidence>
<dbReference type="PANTHER" id="PTHR47939:SF13">
    <property type="entry name" value="OS03G0201400 PROTEIN"/>
    <property type="match status" value="1"/>
</dbReference>
<feature type="region of interest" description="Disordered" evidence="3">
    <location>
        <begin position="37"/>
        <end position="78"/>
    </location>
</feature>
<name>A0ABR2J5U7_9PEZI</name>
<dbReference type="EMBL" id="JAPCWZ010000003">
    <property type="protein sequence ID" value="KAK8872797.1"/>
    <property type="molecule type" value="Genomic_DNA"/>
</dbReference>
<dbReference type="PROSITE" id="PS51375">
    <property type="entry name" value="PPR"/>
    <property type="match status" value="3"/>
</dbReference>
<keyword evidence="1" id="KW-0677">Repeat</keyword>
<feature type="repeat" description="PPR" evidence="2">
    <location>
        <begin position="647"/>
        <end position="681"/>
    </location>
</feature>
<evidence type="ECO:0000256" key="1">
    <source>
        <dbReference type="ARBA" id="ARBA00022737"/>
    </source>
</evidence>
<accession>A0ABR2J5U7</accession>
<reference evidence="4 5" key="1">
    <citation type="journal article" date="2024" name="IMA Fungus">
        <title>Apiospora arundinis, a panoply of carbohydrate-active enzymes and secondary metabolites.</title>
        <authorList>
            <person name="Sorensen T."/>
            <person name="Petersen C."/>
            <person name="Muurmann A.T."/>
            <person name="Christiansen J.V."/>
            <person name="Brundto M.L."/>
            <person name="Overgaard C.K."/>
            <person name="Boysen A.T."/>
            <person name="Wollenberg R.D."/>
            <person name="Larsen T.O."/>
            <person name="Sorensen J.L."/>
            <person name="Nielsen K.L."/>
            <person name="Sondergaard T.E."/>
        </authorList>
    </citation>
    <scope>NUCLEOTIDE SEQUENCE [LARGE SCALE GENOMIC DNA]</scope>
    <source>
        <strain evidence="4 5">AAU 773</strain>
    </source>
</reference>
<evidence type="ECO:0000256" key="2">
    <source>
        <dbReference type="PROSITE-ProRule" id="PRU00708"/>
    </source>
</evidence>
<evidence type="ECO:0000256" key="3">
    <source>
        <dbReference type="SAM" id="MobiDB-lite"/>
    </source>
</evidence>
<feature type="region of interest" description="Disordered" evidence="3">
    <location>
        <begin position="423"/>
        <end position="447"/>
    </location>
</feature>
<dbReference type="NCBIfam" id="TIGR00756">
    <property type="entry name" value="PPR"/>
    <property type="match status" value="1"/>
</dbReference>
<sequence>MKATPNSVCMLCRHTLAARASRRAAVAAPWGSQASYSTAAGAHAPHPARDGKEPSTATPAPDTGKSEKTENGSQDNGRSFRQVLVAKEALAKSSGTAIREARFQRKLKPRTDDDMSALFRRIVDQPKDGYDNNADTKDGRGRDLGLVSDIAHLESMVNSNVSVSRAYHFLKTQLYPAIRQDDVVIPQIFWPVVEKLVKKLIYVKNADMNQKKMSASDLPPVAEIFRTCVDVGELDYREWTRSVERLVESICEMSVSSADYPSIEAYEKHLATRDDMLTDLVESWKVLSLPKDVLIEPEGRGNDIIDGFWFPRVEKTGANRLAKSHNFVTAFSSLFPAYNFEKEFGARISVLAIATYALLLDRTRSNANVRQSAARFMSKVAYMLTEVGLHASKLRDYLSRSSTASLATSRYVMAQWPDIEDSLDQDVTGRDPRNSAPRGPAAGHAKPLSRHRITIEKRLSRAFGTRHMAEVDRVWHDFIGTQTDLTPARVAALQEEHEIFNSFINTYMAMNNPDRAIAVWNTLPRLGIKPTLKTWNVMLDGCKKARNLDGLNTVWSRLQSSGVALDIPIWTTRISGLIDCGDPKGAIEALEELVNLWHTGQKEKRTDVVKPAIEPVNAAIAGLIRLNKLKAAQSLLAWSSKQGIRPDAVTFNLLLRPLVRDGREREVRGLLETMKNMGIRADAATFTIVLDGTLANVPRDDIEGQVQVVKGVLQQMEEVGLHANLHTYGKMIYLLLRSGDSSLEAVKLVLSHLWSQGYELSPHIYTMLVEHYFARHPPDLQAVNDLLLRRRLLDYDDMDRVFYERVIKGFAHVGELGPALEVYRKLYAAGFLVELETQLHLLRALVHGGGGEQAEAEARALVEGTMKRFRELHGDDWQGPQHLRFWGHAFWHLAVRTGILKELPVRMGNMPTPVDI</sequence>
<dbReference type="PANTHER" id="PTHR47939">
    <property type="entry name" value="MEMBRANE-ASSOCIATED SALT-INDUCIBLE PROTEIN-LIKE"/>
    <property type="match status" value="1"/>
</dbReference>
<feature type="repeat" description="PPR" evidence="2">
    <location>
        <begin position="496"/>
        <end position="530"/>
    </location>
</feature>
<dbReference type="Pfam" id="PF13041">
    <property type="entry name" value="PPR_2"/>
    <property type="match status" value="2"/>
</dbReference>
<feature type="repeat" description="PPR" evidence="2">
    <location>
        <begin position="531"/>
        <end position="565"/>
    </location>
</feature>
<dbReference type="Proteomes" id="UP001390339">
    <property type="component" value="Unassembled WGS sequence"/>
</dbReference>
<protein>
    <submittedName>
        <fullName evidence="4">Protein Rf1 mitochondrial</fullName>
    </submittedName>
</protein>
<dbReference type="InterPro" id="IPR011990">
    <property type="entry name" value="TPR-like_helical_dom_sf"/>
</dbReference>